<evidence type="ECO:0000256" key="13">
    <source>
        <dbReference type="ARBA" id="ARBA00023315"/>
    </source>
</evidence>
<feature type="binding site" evidence="16">
    <location>
        <position position="99"/>
    </location>
    <ligand>
        <name>[4Fe-4S] cluster</name>
        <dbReference type="ChEBI" id="CHEBI:49883"/>
        <note>4Fe-4S-S-AdoMet</note>
    </ligand>
</feature>
<keyword evidence="12 15" id="KW-0411">Iron-sulfur</keyword>
<evidence type="ECO:0000256" key="2">
    <source>
        <dbReference type="ARBA" id="ARBA00005494"/>
    </source>
</evidence>
<dbReference type="Pfam" id="PF04055">
    <property type="entry name" value="Radical_SAM"/>
    <property type="match status" value="1"/>
</dbReference>
<evidence type="ECO:0000256" key="10">
    <source>
        <dbReference type="ARBA" id="ARBA00022884"/>
    </source>
</evidence>
<dbReference type="Gene3D" id="3.40.630.30">
    <property type="match status" value="1"/>
</dbReference>
<proteinExistence type="evidence at transcript level"/>
<dbReference type="NCBIfam" id="TIGR01211">
    <property type="entry name" value="ELP3"/>
    <property type="match status" value="1"/>
</dbReference>
<gene>
    <name evidence="19" type="primary">EOG090X02DF</name>
</gene>
<evidence type="ECO:0000256" key="8">
    <source>
        <dbReference type="ARBA" id="ARBA00022694"/>
    </source>
</evidence>
<evidence type="ECO:0000259" key="17">
    <source>
        <dbReference type="PROSITE" id="PS51186"/>
    </source>
</evidence>
<dbReference type="InterPro" id="IPR000182">
    <property type="entry name" value="GNAT_dom"/>
</dbReference>
<evidence type="ECO:0000256" key="16">
    <source>
        <dbReference type="PIRSR" id="PIRSR005669-1"/>
    </source>
</evidence>
<dbReference type="PANTHER" id="PTHR11135">
    <property type="entry name" value="HISTONE ACETYLTRANSFERASE-RELATED"/>
    <property type="match status" value="1"/>
</dbReference>
<evidence type="ECO:0000256" key="12">
    <source>
        <dbReference type="ARBA" id="ARBA00023014"/>
    </source>
</evidence>
<dbReference type="EC" id="2.3.1.-" evidence="15"/>
<dbReference type="PANTHER" id="PTHR11135:SF0">
    <property type="entry name" value="ELONGATOR COMPLEX PROTEIN 3"/>
    <property type="match status" value="1"/>
</dbReference>
<comment type="function">
    <text evidence="15">Catalytic tRNA acetyltransferase subunit of the elongator complex, which is required for multiple tRNA modifications, including mcm5U (5-methoxycarbonylmethyl uridine), mcm5s2U (5-methoxycarbonylmethyl-2-thiouridine), and ncm5U (5-carbamoylmethyl uridine). In the elongator complex, acts as a tRNA uridine(34) acetyltransferase by mediating formation of carboxymethyluridine in the wobble base at position 34 in tRNAs.</text>
</comment>
<dbReference type="SFLD" id="SFLDG01086">
    <property type="entry name" value="elongater_protein-like"/>
    <property type="match status" value="1"/>
</dbReference>
<dbReference type="InterPro" id="IPR006638">
    <property type="entry name" value="Elp3/MiaA/NifB-like_rSAM"/>
</dbReference>
<dbReference type="GO" id="GO:0000049">
    <property type="term" value="F:tRNA binding"/>
    <property type="evidence" value="ECO:0007669"/>
    <property type="project" value="UniProtKB-KW"/>
</dbReference>
<keyword evidence="11 16" id="KW-0408">Iron</keyword>
<keyword evidence="9 15" id="KW-0479">Metal-binding</keyword>
<dbReference type="GO" id="GO:0051539">
    <property type="term" value="F:4 iron, 4 sulfur cluster binding"/>
    <property type="evidence" value="ECO:0007669"/>
    <property type="project" value="UniProtKB-KW"/>
</dbReference>
<feature type="binding site" evidence="16">
    <location>
        <position position="109"/>
    </location>
    <ligand>
        <name>[4Fe-4S] cluster</name>
        <dbReference type="ChEBI" id="CHEBI:49883"/>
        <note>4Fe-4S-S-AdoMet</note>
    </ligand>
</feature>
<dbReference type="InterPro" id="IPR034687">
    <property type="entry name" value="ELP3-like"/>
</dbReference>
<dbReference type="InterPro" id="IPR039661">
    <property type="entry name" value="ELP3"/>
</dbReference>
<evidence type="ECO:0000256" key="3">
    <source>
        <dbReference type="ARBA" id="ARBA00020266"/>
    </source>
</evidence>
<name>A0A4Y7MEB1_9CRUS</name>
<dbReference type="CDD" id="cd01335">
    <property type="entry name" value="Radical_SAM"/>
    <property type="match status" value="1"/>
</dbReference>
<feature type="domain" description="N-acetyltransferase" evidence="17">
    <location>
        <begin position="396"/>
        <end position="556"/>
    </location>
</feature>
<evidence type="ECO:0000256" key="14">
    <source>
        <dbReference type="ARBA" id="ARBA00047372"/>
    </source>
</evidence>
<dbReference type="GO" id="GO:0005634">
    <property type="term" value="C:nucleus"/>
    <property type="evidence" value="ECO:0007669"/>
    <property type="project" value="TreeGrafter"/>
</dbReference>
<comment type="cofactor">
    <cofactor evidence="15 16">
        <name>[4Fe-4S] cluster</name>
        <dbReference type="ChEBI" id="CHEBI:49883"/>
    </cofactor>
    <text evidence="15 16">Binds 1 [4Fe-4S] cluster. The cluster is coordinated with 3 cysteines and an exchangeable S-adenosyl-L-methionine.</text>
</comment>
<dbReference type="SFLD" id="SFLDS00029">
    <property type="entry name" value="Radical_SAM"/>
    <property type="match status" value="1"/>
</dbReference>
<dbReference type="InterPro" id="IPR016181">
    <property type="entry name" value="Acyl_CoA_acyltransferase"/>
</dbReference>
<evidence type="ECO:0000313" key="19">
    <source>
        <dbReference type="EMBL" id="SVE78736.1"/>
    </source>
</evidence>
<dbReference type="UniPathway" id="UPA00988"/>
<dbReference type="AlphaFoldDB" id="A0A4Y7MEB1"/>
<dbReference type="GO" id="GO:0002926">
    <property type="term" value="P:tRNA wobble base 5-methoxycarbonylmethyl-2-thiouridinylation"/>
    <property type="evidence" value="ECO:0007669"/>
    <property type="project" value="TreeGrafter"/>
</dbReference>
<dbReference type="InterPro" id="IPR056591">
    <property type="entry name" value="ELP3-like_N"/>
</dbReference>
<dbReference type="SUPFAM" id="SSF102114">
    <property type="entry name" value="Radical SAM enzymes"/>
    <property type="match status" value="1"/>
</dbReference>
<dbReference type="EMBL" id="LR009117">
    <property type="protein sequence ID" value="SVE78736.1"/>
    <property type="molecule type" value="mRNA"/>
</dbReference>
<keyword evidence="10" id="KW-0694">RNA-binding</keyword>
<feature type="domain" description="Radical SAM core" evidence="18">
    <location>
        <begin position="82"/>
        <end position="372"/>
    </location>
</feature>
<dbReference type="SMART" id="SM00729">
    <property type="entry name" value="Elp3"/>
    <property type="match status" value="1"/>
</dbReference>
<keyword evidence="5 15" id="KW-0820">tRNA-binding</keyword>
<dbReference type="InterPro" id="IPR007197">
    <property type="entry name" value="rSAM"/>
</dbReference>
<dbReference type="GO" id="GO:0033588">
    <property type="term" value="C:elongator holoenzyme complex"/>
    <property type="evidence" value="ECO:0007669"/>
    <property type="project" value="TreeGrafter"/>
</dbReference>
<keyword evidence="6 15" id="KW-0808">Transferase</keyword>
<evidence type="ECO:0000256" key="7">
    <source>
        <dbReference type="ARBA" id="ARBA00022691"/>
    </source>
</evidence>
<feature type="binding site" evidence="16">
    <location>
        <position position="112"/>
    </location>
    <ligand>
        <name>[4Fe-4S] cluster</name>
        <dbReference type="ChEBI" id="CHEBI:49883"/>
        <note>4Fe-4S-S-AdoMet</note>
    </ligand>
</feature>
<evidence type="ECO:0000256" key="9">
    <source>
        <dbReference type="ARBA" id="ARBA00022723"/>
    </source>
</evidence>
<comment type="catalytic activity">
    <reaction evidence="14">
        <text>uridine(34) in tRNA + acetyl-CoA + S-adenosyl-L-methionine + H2O = 5-(carboxymethyl)uridine(34) in tRNA + 5'-deoxyadenosine + L-methionine + CoA + 2 H(+)</text>
        <dbReference type="Rhea" id="RHEA:61020"/>
        <dbReference type="Rhea" id="RHEA-COMP:10407"/>
        <dbReference type="Rhea" id="RHEA-COMP:11727"/>
        <dbReference type="ChEBI" id="CHEBI:15377"/>
        <dbReference type="ChEBI" id="CHEBI:15378"/>
        <dbReference type="ChEBI" id="CHEBI:17319"/>
        <dbReference type="ChEBI" id="CHEBI:57287"/>
        <dbReference type="ChEBI" id="CHEBI:57288"/>
        <dbReference type="ChEBI" id="CHEBI:57844"/>
        <dbReference type="ChEBI" id="CHEBI:59789"/>
        <dbReference type="ChEBI" id="CHEBI:65315"/>
        <dbReference type="ChEBI" id="CHEBI:74882"/>
        <dbReference type="EC" id="2.3.1.311"/>
    </reaction>
    <physiologicalReaction direction="left-to-right" evidence="14">
        <dbReference type="Rhea" id="RHEA:61021"/>
    </physiologicalReaction>
</comment>
<dbReference type="InterPro" id="IPR032432">
    <property type="entry name" value="Radical_SAM_C"/>
</dbReference>
<dbReference type="FunFam" id="3.40.630.30:FF:000003">
    <property type="entry name" value="Elongator complex protein 3"/>
    <property type="match status" value="1"/>
</dbReference>
<dbReference type="Pfam" id="PF16199">
    <property type="entry name" value="Radical_SAM_C"/>
    <property type="match status" value="1"/>
</dbReference>
<accession>A0A4Y7MEB1</accession>
<dbReference type="Pfam" id="PF23613">
    <property type="entry name" value="ELP3_N"/>
    <property type="match status" value="1"/>
</dbReference>
<dbReference type="GO" id="GO:0005737">
    <property type="term" value="C:cytoplasm"/>
    <property type="evidence" value="ECO:0007669"/>
    <property type="project" value="TreeGrafter"/>
</dbReference>
<evidence type="ECO:0000256" key="1">
    <source>
        <dbReference type="ARBA" id="ARBA00005043"/>
    </source>
</evidence>
<keyword evidence="8 15" id="KW-0819">tRNA processing</keyword>
<keyword evidence="4" id="KW-0004">4Fe-4S</keyword>
<evidence type="ECO:0000259" key="18">
    <source>
        <dbReference type="PROSITE" id="PS51918"/>
    </source>
</evidence>
<dbReference type="SUPFAM" id="SSF55729">
    <property type="entry name" value="Acyl-CoA N-acyltransferases (Nat)"/>
    <property type="match status" value="1"/>
</dbReference>
<keyword evidence="13 15" id="KW-0012">Acyltransferase</keyword>
<reference evidence="19" key="1">
    <citation type="submission" date="2018-08" db="EMBL/GenBank/DDBJ databases">
        <authorList>
            <person name="Cornetti L."/>
        </authorList>
    </citation>
    <scope>NUCLEOTIDE SEQUENCE</scope>
    <source>
        <strain evidence="19">ZW-LUM</strain>
    </source>
</reference>
<evidence type="ECO:0000256" key="4">
    <source>
        <dbReference type="ARBA" id="ARBA00022485"/>
    </source>
</evidence>
<dbReference type="InterPro" id="IPR058240">
    <property type="entry name" value="rSAM_sf"/>
</dbReference>
<evidence type="ECO:0000256" key="11">
    <source>
        <dbReference type="ARBA" id="ARBA00023004"/>
    </source>
</evidence>
<evidence type="ECO:0000256" key="6">
    <source>
        <dbReference type="ARBA" id="ARBA00022679"/>
    </source>
</evidence>
<dbReference type="PROSITE" id="PS51918">
    <property type="entry name" value="RADICAL_SAM"/>
    <property type="match status" value="1"/>
</dbReference>
<organism evidence="19">
    <name type="scientific">Daphnia lumholtzi</name>
    <dbReference type="NCBI Taxonomy" id="42856"/>
    <lineage>
        <taxon>Eukaryota</taxon>
        <taxon>Metazoa</taxon>
        <taxon>Ecdysozoa</taxon>
        <taxon>Arthropoda</taxon>
        <taxon>Crustacea</taxon>
        <taxon>Branchiopoda</taxon>
        <taxon>Diplostraca</taxon>
        <taxon>Cladocera</taxon>
        <taxon>Anomopoda</taxon>
        <taxon>Daphniidae</taxon>
        <taxon>Daphnia</taxon>
    </lineage>
</organism>
<dbReference type="PIRSF" id="PIRSF005669">
    <property type="entry name" value="Hist_AcTrfase_ELP3"/>
    <property type="match status" value="1"/>
</dbReference>
<comment type="pathway">
    <text evidence="1">tRNA modification; 5-methoxycarbonylmethyl-2-thiouridine-tRNA biosynthesis.</text>
</comment>
<dbReference type="GO" id="GO:0046872">
    <property type="term" value="F:metal ion binding"/>
    <property type="evidence" value="ECO:0007669"/>
    <property type="project" value="UniProtKB-KW"/>
</dbReference>
<sequence>MAPVERSKYSLIELSVLAISDIIQELLKAHENGKDLNLNKVKTQISSKYGLPSTPKLVDIIAAVPIEHRKILVPKLKAKPIRTASGIAVVAVMCKPHRCPHINMTGNICVYCPGGPDSDFEYSTQSYTGYEPTSMRAIRARYNPYLQTRQRVEQLKQLGHSVDKVEFIVMGGTFMSLPEDYRDYFIRNLHDALSGHTSNDVAQAVEYSERSLTKCIGITIETRPDYCLKRHQSDMLKYGCTRLEIGVQSVYEDIARDTNRGHTVKAVCESFHLGKDSGFKIVSHMMPDLPNVGLERDIDQFIEFFENPLFRTDGLKIYPTLVIRGTGLYELWKTGRYRSYHPNVLVDLVAKILALVPPWTRIYRVQRDIPMPLVSSGVENGNLRELALARMVEFGIDCRDVRTREVGIQEVHHKVRPYEVELIRRDYVANGGWETFLSYEDPELDILIGLLRLRKCSSQAFRPELQGGVSIVRELHVYGSVVPVSGRDPRKFQHQGFGTLLMEEAARIAKEEHKSFKIAVISGVGTRNYYRKLGYQLEGPYMTKLLKVLTTRRPRPIKYYRQIKLKQKLKRIPDFHKYSKSYRQPVRL</sequence>
<keyword evidence="7 15" id="KW-0949">S-adenosyl-L-methionine</keyword>
<dbReference type="PROSITE" id="PS51186">
    <property type="entry name" value="GNAT"/>
    <property type="match status" value="1"/>
</dbReference>
<dbReference type="GO" id="GO:0106261">
    <property type="term" value="F:tRNA uridine(34) acetyltransferase activity"/>
    <property type="evidence" value="ECO:0007669"/>
    <property type="project" value="UniProtKB-EC"/>
</dbReference>
<evidence type="ECO:0000256" key="5">
    <source>
        <dbReference type="ARBA" id="ARBA00022555"/>
    </source>
</evidence>
<evidence type="ECO:0000256" key="15">
    <source>
        <dbReference type="PIRNR" id="PIRNR005669"/>
    </source>
</evidence>
<protein>
    <recommendedName>
        <fullName evidence="3 15">Elongator complex protein 3</fullName>
        <ecNumber evidence="15">2.3.1.-</ecNumber>
    </recommendedName>
</protein>
<dbReference type="SFLD" id="SFLDF00344">
    <property type="entry name" value="ELP3-like"/>
    <property type="match status" value="1"/>
</dbReference>
<comment type="similarity">
    <text evidence="2 15">Belongs to the ELP3 family.</text>
</comment>